<name>A0A3B1AU77_9ZZZZ</name>
<proteinExistence type="inferred from homology"/>
<dbReference type="NCBIfam" id="NF011100">
    <property type="entry name" value="PRK14527.1"/>
    <property type="match status" value="1"/>
</dbReference>
<dbReference type="PROSITE" id="PS00113">
    <property type="entry name" value="ADENYLATE_KINASE"/>
    <property type="match status" value="1"/>
</dbReference>
<feature type="region of interest" description="Disordered" evidence="4">
    <location>
        <begin position="252"/>
        <end position="344"/>
    </location>
</feature>
<dbReference type="InterPro" id="IPR007862">
    <property type="entry name" value="Adenylate_kinase_lid-dom"/>
</dbReference>
<sequence length="344" mass="37852">MRIVLIGAPGSGKGTQAKKLVAKYGVPQISTGDLLRAAVAAQTPLGLEAKAAMDAGQLVSDPIVLGMMEERLNDNDTQKGFILDGFPRNLPQAAALDTILNRMGRPLQSAILINVDFDLLIQRIAGRRTCKSCGQMYNIYTSPPKMDGHCDLCGGTLHHRADDNEDTISNRLRVFEMQTEPMVRHYQIQGKLTSIDGSDEIDRIFARLCKAIEQSTLSNLEIVRLKKTPKSPPSKVETFEKTTKLEQKAKELLNTTETNPEVPPLQSSSGAIKEATTMAVKKKARKNAAKKKVVKKKTTAKKKAVRKKSAKKKAVKKKASKKKVAKKKVVKKKGRKKKSVKKKA</sequence>
<dbReference type="PANTHER" id="PTHR23359">
    <property type="entry name" value="NUCLEOTIDE KINASE"/>
    <property type="match status" value="1"/>
</dbReference>
<evidence type="ECO:0000256" key="2">
    <source>
        <dbReference type="ARBA" id="ARBA00022741"/>
    </source>
</evidence>
<organism evidence="6">
    <name type="scientific">hydrothermal vent metagenome</name>
    <dbReference type="NCBI Taxonomy" id="652676"/>
    <lineage>
        <taxon>unclassified sequences</taxon>
        <taxon>metagenomes</taxon>
        <taxon>ecological metagenomes</taxon>
    </lineage>
</organism>
<evidence type="ECO:0000313" key="6">
    <source>
        <dbReference type="EMBL" id="VAX01760.1"/>
    </source>
</evidence>
<dbReference type="NCBIfam" id="TIGR01351">
    <property type="entry name" value="adk"/>
    <property type="match status" value="1"/>
</dbReference>
<dbReference type="CDD" id="cd01428">
    <property type="entry name" value="ADK"/>
    <property type="match status" value="1"/>
</dbReference>
<dbReference type="Pfam" id="PF00406">
    <property type="entry name" value="ADK"/>
    <property type="match status" value="1"/>
</dbReference>
<dbReference type="EC" id="2.7.4.3" evidence="6"/>
<dbReference type="GO" id="GO:0005524">
    <property type="term" value="F:ATP binding"/>
    <property type="evidence" value="ECO:0007669"/>
    <property type="project" value="InterPro"/>
</dbReference>
<keyword evidence="3 6" id="KW-0418">Kinase</keyword>
<feature type="non-terminal residue" evidence="6">
    <location>
        <position position="344"/>
    </location>
</feature>
<evidence type="ECO:0000256" key="1">
    <source>
        <dbReference type="ARBA" id="ARBA00022679"/>
    </source>
</evidence>
<keyword evidence="2" id="KW-0547">Nucleotide-binding</keyword>
<evidence type="ECO:0000256" key="4">
    <source>
        <dbReference type="SAM" id="MobiDB-lite"/>
    </source>
</evidence>
<dbReference type="Pfam" id="PF05191">
    <property type="entry name" value="ADK_lid"/>
    <property type="match status" value="1"/>
</dbReference>
<dbReference type="FunFam" id="3.40.50.300:FF:000106">
    <property type="entry name" value="Adenylate kinase mitochondrial"/>
    <property type="match status" value="1"/>
</dbReference>
<protein>
    <submittedName>
        <fullName evidence="6">Adenylate kinase</fullName>
        <ecNumber evidence="6">2.7.4.3</ecNumber>
    </submittedName>
</protein>
<feature type="compositionally biased region" description="Polar residues" evidence="4">
    <location>
        <begin position="253"/>
        <end position="270"/>
    </location>
</feature>
<dbReference type="GO" id="GO:0004017">
    <property type="term" value="F:AMP kinase activity"/>
    <property type="evidence" value="ECO:0007669"/>
    <property type="project" value="UniProtKB-EC"/>
</dbReference>
<evidence type="ECO:0000256" key="3">
    <source>
        <dbReference type="ARBA" id="ARBA00022777"/>
    </source>
</evidence>
<dbReference type="NCBIfam" id="NF001380">
    <property type="entry name" value="PRK00279.1-2"/>
    <property type="match status" value="1"/>
</dbReference>
<dbReference type="HAMAP" id="MF_00235">
    <property type="entry name" value="Adenylate_kinase_Adk"/>
    <property type="match status" value="1"/>
</dbReference>
<dbReference type="EMBL" id="UOFV01000270">
    <property type="protein sequence ID" value="VAX01760.1"/>
    <property type="molecule type" value="Genomic_DNA"/>
</dbReference>
<dbReference type="PRINTS" id="PR00094">
    <property type="entry name" value="ADENYLTKNASE"/>
</dbReference>
<dbReference type="Gene3D" id="3.40.50.300">
    <property type="entry name" value="P-loop containing nucleotide triphosphate hydrolases"/>
    <property type="match status" value="1"/>
</dbReference>
<dbReference type="AlphaFoldDB" id="A0A3B1AU77"/>
<feature type="domain" description="Adenylate kinase active site lid" evidence="5">
    <location>
        <begin position="127"/>
        <end position="162"/>
    </location>
</feature>
<dbReference type="InterPro" id="IPR006259">
    <property type="entry name" value="Adenyl_kin_sub"/>
</dbReference>
<dbReference type="InterPro" id="IPR033690">
    <property type="entry name" value="Adenylat_kinase_CS"/>
</dbReference>
<dbReference type="InterPro" id="IPR000850">
    <property type="entry name" value="Adenylat/UMP-CMP_kin"/>
</dbReference>
<accession>A0A3B1AU77</accession>
<evidence type="ECO:0000259" key="5">
    <source>
        <dbReference type="Pfam" id="PF05191"/>
    </source>
</evidence>
<feature type="compositionally biased region" description="Basic residues" evidence="4">
    <location>
        <begin position="280"/>
        <end position="344"/>
    </location>
</feature>
<reference evidence="6" key="1">
    <citation type="submission" date="2018-06" db="EMBL/GenBank/DDBJ databases">
        <authorList>
            <person name="Zhirakovskaya E."/>
        </authorList>
    </citation>
    <scope>NUCLEOTIDE SEQUENCE</scope>
</reference>
<keyword evidence="1 6" id="KW-0808">Transferase</keyword>
<dbReference type="SUPFAM" id="SSF52540">
    <property type="entry name" value="P-loop containing nucleoside triphosphate hydrolases"/>
    <property type="match status" value="1"/>
</dbReference>
<dbReference type="InterPro" id="IPR027417">
    <property type="entry name" value="P-loop_NTPase"/>
</dbReference>
<gene>
    <name evidence="6" type="ORF">MNBD_GAMMA19-1799</name>
</gene>
<dbReference type="NCBIfam" id="NF001381">
    <property type="entry name" value="PRK00279.1-3"/>
    <property type="match status" value="1"/>
</dbReference>